<feature type="transmembrane region" description="Helical" evidence="7">
    <location>
        <begin position="284"/>
        <end position="303"/>
    </location>
</feature>
<keyword evidence="10" id="KW-1185">Reference proteome</keyword>
<dbReference type="InterPro" id="IPR010656">
    <property type="entry name" value="DctM"/>
</dbReference>
<evidence type="ECO:0000256" key="2">
    <source>
        <dbReference type="ARBA" id="ARBA00022475"/>
    </source>
</evidence>
<keyword evidence="2" id="KW-1003">Cell membrane</keyword>
<keyword evidence="3 7" id="KW-0997">Cell inner membrane</keyword>
<dbReference type="Pfam" id="PF06808">
    <property type="entry name" value="DctM"/>
    <property type="match status" value="1"/>
</dbReference>
<dbReference type="GO" id="GO:0022857">
    <property type="term" value="F:transmembrane transporter activity"/>
    <property type="evidence" value="ECO:0007669"/>
    <property type="project" value="UniProtKB-UniRule"/>
</dbReference>
<feature type="transmembrane region" description="Helical" evidence="7">
    <location>
        <begin position="99"/>
        <end position="128"/>
    </location>
</feature>
<dbReference type="PANTHER" id="PTHR33362">
    <property type="entry name" value="SIALIC ACID TRAP TRANSPORTER PERMEASE PROTEIN SIAT-RELATED"/>
    <property type="match status" value="1"/>
</dbReference>
<keyword evidence="4 7" id="KW-0812">Transmembrane</keyword>
<protein>
    <recommendedName>
        <fullName evidence="7">TRAP transporter large permease protein</fullName>
    </recommendedName>
</protein>
<organism evidence="9 10">
    <name type="scientific">Xanthobacter tagetidis</name>
    <dbReference type="NCBI Taxonomy" id="60216"/>
    <lineage>
        <taxon>Bacteria</taxon>
        <taxon>Pseudomonadati</taxon>
        <taxon>Pseudomonadota</taxon>
        <taxon>Alphaproteobacteria</taxon>
        <taxon>Hyphomicrobiales</taxon>
        <taxon>Xanthobacteraceae</taxon>
        <taxon>Xanthobacter</taxon>
    </lineage>
</organism>
<evidence type="ECO:0000256" key="7">
    <source>
        <dbReference type="RuleBase" id="RU369079"/>
    </source>
</evidence>
<dbReference type="RefSeq" id="WP_121625325.1">
    <property type="nucleotide sequence ID" value="NZ_JACIIW010000013.1"/>
</dbReference>
<keyword evidence="6 7" id="KW-0472">Membrane</keyword>
<proteinExistence type="inferred from homology"/>
<dbReference type="PIRSF" id="PIRSF006066">
    <property type="entry name" value="HI0050"/>
    <property type="match status" value="1"/>
</dbReference>
<dbReference type="Proteomes" id="UP000269692">
    <property type="component" value="Unassembled WGS sequence"/>
</dbReference>
<evidence type="ECO:0000256" key="4">
    <source>
        <dbReference type="ARBA" id="ARBA00022692"/>
    </source>
</evidence>
<comment type="caution">
    <text evidence="9">The sequence shown here is derived from an EMBL/GenBank/DDBJ whole genome shotgun (WGS) entry which is preliminary data.</text>
</comment>
<comment type="subunit">
    <text evidence="7">The complex comprises the extracytoplasmic solute receptor protein and the two transmembrane proteins.</text>
</comment>
<reference evidence="9 10" key="1">
    <citation type="submission" date="2018-10" db="EMBL/GenBank/DDBJ databases">
        <title>Xanthobacter tagetidis genome sequencing and assembly.</title>
        <authorList>
            <person name="Maclea K.S."/>
            <person name="Goen A.E."/>
            <person name="Fatima S.A."/>
        </authorList>
    </citation>
    <scope>NUCLEOTIDE SEQUENCE [LARGE SCALE GENOMIC DNA]</scope>
    <source>
        <strain evidence="9 10">ATCC 700314</strain>
    </source>
</reference>
<feature type="transmembrane region" description="Helical" evidence="7">
    <location>
        <begin position="172"/>
        <end position="196"/>
    </location>
</feature>
<feature type="transmembrane region" description="Helical" evidence="7">
    <location>
        <begin position="323"/>
        <end position="348"/>
    </location>
</feature>
<dbReference type="GO" id="GO:0005886">
    <property type="term" value="C:plasma membrane"/>
    <property type="evidence" value="ECO:0007669"/>
    <property type="project" value="UniProtKB-SubCell"/>
</dbReference>
<keyword evidence="5 7" id="KW-1133">Transmembrane helix</keyword>
<feature type="transmembrane region" description="Helical" evidence="7">
    <location>
        <begin position="360"/>
        <end position="386"/>
    </location>
</feature>
<feature type="transmembrane region" description="Helical" evidence="7">
    <location>
        <begin position="6"/>
        <end position="39"/>
    </location>
</feature>
<dbReference type="EMBL" id="RCTF01000024">
    <property type="protein sequence ID" value="RLP72817.1"/>
    <property type="molecule type" value="Genomic_DNA"/>
</dbReference>
<dbReference type="AlphaFoldDB" id="A0A3L6ZY21"/>
<feature type="transmembrane region" description="Helical" evidence="7">
    <location>
        <begin position="247"/>
        <end position="263"/>
    </location>
</feature>
<evidence type="ECO:0000313" key="9">
    <source>
        <dbReference type="EMBL" id="RLP72817.1"/>
    </source>
</evidence>
<feature type="domain" description="TRAP C4-dicarboxylate transport system permease DctM subunit" evidence="8">
    <location>
        <begin position="12"/>
        <end position="423"/>
    </location>
</feature>
<evidence type="ECO:0000256" key="6">
    <source>
        <dbReference type="ARBA" id="ARBA00023136"/>
    </source>
</evidence>
<comment type="similarity">
    <text evidence="7">Belongs to the TRAP transporter large permease family.</text>
</comment>
<evidence type="ECO:0000259" key="8">
    <source>
        <dbReference type="Pfam" id="PF06808"/>
    </source>
</evidence>
<feature type="transmembrane region" description="Helical" evidence="7">
    <location>
        <begin position="406"/>
        <end position="432"/>
    </location>
</feature>
<evidence type="ECO:0000256" key="3">
    <source>
        <dbReference type="ARBA" id="ARBA00022519"/>
    </source>
</evidence>
<dbReference type="OrthoDB" id="9783448at2"/>
<dbReference type="InterPro" id="IPR004681">
    <property type="entry name" value="TRAP_DctM"/>
</dbReference>
<keyword evidence="7" id="KW-0813">Transport</keyword>
<dbReference type="PANTHER" id="PTHR33362:SF5">
    <property type="entry name" value="C4-DICARBOXYLATE TRAP TRANSPORTER LARGE PERMEASE PROTEIN DCTM"/>
    <property type="match status" value="1"/>
</dbReference>
<comment type="subcellular location">
    <subcellularLocation>
        <location evidence="1 7">Cell inner membrane</location>
        <topology evidence="1 7">Multi-pass membrane protein</topology>
    </subcellularLocation>
</comment>
<evidence type="ECO:0000256" key="1">
    <source>
        <dbReference type="ARBA" id="ARBA00004429"/>
    </source>
</evidence>
<feature type="transmembrane region" description="Helical" evidence="7">
    <location>
        <begin position="223"/>
        <end position="241"/>
    </location>
</feature>
<comment type="function">
    <text evidence="7">Part of the tripartite ATP-independent periplasmic (TRAP) transport system.</text>
</comment>
<feature type="transmembrane region" description="Helical" evidence="7">
    <location>
        <begin position="59"/>
        <end position="79"/>
    </location>
</feature>
<accession>A0A3L6ZY21</accession>
<evidence type="ECO:0000256" key="5">
    <source>
        <dbReference type="ARBA" id="ARBA00022989"/>
    </source>
</evidence>
<feature type="transmembrane region" description="Helical" evidence="7">
    <location>
        <begin position="140"/>
        <end position="166"/>
    </location>
</feature>
<name>A0A3L6ZY21_9HYPH</name>
<evidence type="ECO:0000313" key="10">
    <source>
        <dbReference type="Proteomes" id="UP000269692"/>
    </source>
</evidence>
<gene>
    <name evidence="9" type="ORF">D9R14_21015</name>
</gene>
<sequence length="436" mass="45842">MSEMEIGALLLVATIVVLCSGVSIAFGLAAVAIAFLAIFGGPDALSAIPETFMSELSSFALLTVPMFVVLGAAIGLSRAGTDLYESLHRWLYRLPGGLVIANIFACGLFSALCGSSPATAAAIGKVGIPEMLRRGVPRALAAGSIAAGGTLGILIPPSITFIIYGLVTETSIARLFLAGVVPGILLVLIFSAYAWLASWRAARGVPLAEHFSLKQKMEGIGRVLPFLGIIVAVTVFMYGGIATPSEVAGVAALMALMMVMIVYRTRLPQLWLILVSSTRETSMILMIIAAAALFSFMMSYLYITQTLAEWMVGLDLGKWGLILVINLFLLVVGCFLPPVAIILMSMPVLAPVLATGDVDLIWFGVILTINLEIGLITPPVGMNLFVIRGVAPSIPATDVLWGSLPFVALMAGFIVLMCIFPGIATGLPDLLLGVGR</sequence>
<dbReference type="NCBIfam" id="TIGR00786">
    <property type="entry name" value="dctM"/>
    <property type="match status" value="1"/>
</dbReference>